<evidence type="ECO:0000313" key="3">
    <source>
        <dbReference type="EMBL" id="CAB9518068.1"/>
    </source>
</evidence>
<sequence length="280" mass="31290">MVRTLRRPRQEKQQQPSAPLWSENAARLTRIFGSMVVTVLTCTGLSFSHRSLQSSLETIESALPVQKEQTPQAEQTQEPAAIGYNRTKYHYTPPSQSFGGPHSSCGVTDSNNNNPPTYESFFALEKDDRSRDNEDKIIWKKFFASMGKRGNYIEMGAFNGAQESNSRFFDVCLGWKGLLVEANPMVFPEVPVNRPQAHSMSFAPSCPTPDQTLEFHATIWTNAGLEGKAKAYDGTETVSVPCGPLQPVLEDVFAGEAIDFFSLDVEGAERWFWKPLILTR</sequence>
<dbReference type="Proteomes" id="UP001153069">
    <property type="component" value="Unassembled WGS sequence"/>
</dbReference>
<dbReference type="Gene3D" id="3.40.50.150">
    <property type="entry name" value="Vaccinia Virus protein VP39"/>
    <property type="match status" value="1"/>
</dbReference>
<feature type="domain" description="Methyltransferase FkbM" evidence="2">
    <location>
        <begin position="155"/>
        <end position="269"/>
    </location>
</feature>
<dbReference type="InterPro" id="IPR053202">
    <property type="entry name" value="EGF_Rcpt_Signaling_Reg"/>
</dbReference>
<dbReference type="PANTHER" id="PTHR34009:SF2">
    <property type="entry name" value="PROTEIN STAR"/>
    <property type="match status" value="1"/>
</dbReference>
<proteinExistence type="predicted"/>
<name>A0A9N8HPI0_9STRA</name>
<dbReference type="GO" id="GO:0006888">
    <property type="term" value="P:endoplasmic reticulum to Golgi vesicle-mediated transport"/>
    <property type="evidence" value="ECO:0007669"/>
    <property type="project" value="TreeGrafter"/>
</dbReference>
<dbReference type="AlphaFoldDB" id="A0A9N8HPI0"/>
<dbReference type="GO" id="GO:0005886">
    <property type="term" value="C:plasma membrane"/>
    <property type="evidence" value="ECO:0007669"/>
    <property type="project" value="TreeGrafter"/>
</dbReference>
<gene>
    <name evidence="3" type="ORF">SEMRO_903_G218320.1</name>
</gene>
<dbReference type="PANTHER" id="PTHR34009">
    <property type="entry name" value="PROTEIN STAR"/>
    <property type="match status" value="1"/>
</dbReference>
<reference evidence="3" key="1">
    <citation type="submission" date="2020-06" db="EMBL/GenBank/DDBJ databases">
        <authorList>
            <consortium name="Plant Systems Biology data submission"/>
        </authorList>
    </citation>
    <scope>NUCLEOTIDE SEQUENCE</scope>
    <source>
        <strain evidence="3">D6</strain>
    </source>
</reference>
<feature type="region of interest" description="Disordered" evidence="1">
    <location>
        <begin position="1"/>
        <end position="20"/>
    </location>
</feature>
<dbReference type="GO" id="GO:0005789">
    <property type="term" value="C:endoplasmic reticulum membrane"/>
    <property type="evidence" value="ECO:0007669"/>
    <property type="project" value="TreeGrafter"/>
</dbReference>
<evidence type="ECO:0000313" key="4">
    <source>
        <dbReference type="Proteomes" id="UP001153069"/>
    </source>
</evidence>
<organism evidence="3 4">
    <name type="scientific">Seminavis robusta</name>
    <dbReference type="NCBI Taxonomy" id="568900"/>
    <lineage>
        <taxon>Eukaryota</taxon>
        <taxon>Sar</taxon>
        <taxon>Stramenopiles</taxon>
        <taxon>Ochrophyta</taxon>
        <taxon>Bacillariophyta</taxon>
        <taxon>Bacillariophyceae</taxon>
        <taxon>Bacillariophycidae</taxon>
        <taxon>Naviculales</taxon>
        <taxon>Naviculaceae</taxon>
        <taxon>Seminavis</taxon>
    </lineage>
</organism>
<evidence type="ECO:0000259" key="2">
    <source>
        <dbReference type="Pfam" id="PF05050"/>
    </source>
</evidence>
<keyword evidence="4" id="KW-1185">Reference proteome</keyword>
<accession>A0A9N8HPI0</accession>
<dbReference type="EMBL" id="CAICTM010000901">
    <property type="protein sequence ID" value="CAB9518068.1"/>
    <property type="molecule type" value="Genomic_DNA"/>
</dbReference>
<dbReference type="GO" id="GO:0005794">
    <property type="term" value="C:Golgi apparatus"/>
    <property type="evidence" value="ECO:0007669"/>
    <property type="project" value="TreeGrafter"/>
</dbReference>
<dbReference type="GO" id="GO:0016197">
    <property type="term" value="P:endosomal transport"/>
    <property type="evidence" value="ECO:0007669"/>
    <property type="project" value="TreeGrafter"/>
</dbReference>
<comment type="caution">
    <text evidence="3">The sequence shown here is derived from an EMBL/GenBank/DDBJ whole genome shotgun (WGS) entry which is preliminary data.</text>
</comment>
<dbReference type="InterPro" id="IPR029063">
    <property type="entry name" value="SAM-dependent_MTases_sf"/>
</dbReference>
<dbReference type="Pfam" id="PF05050">
    <property type="entry name" value="Methyltransf_21"/>
    <property type="match status" value="1"/>
</dbReference>
<dbReference type="InterPro" id="IPR006342">
    <property type="entry name" value="FkbM_mtfrase"/>
</dbReference>
<dbReference type="OrthoDB" id="206159at2759"/>
<protein>
    <recommendedName>
        <fullName evidence="2">Methyltransferase FkbM domain-containing protein</fullName>
    </recommendedName>
</protein>
<dbReference type="GO" id="GO:0031902">
    <property type="term" value="C:late endosome membrane"/>
    <property type="evidence" value="ECO:0007669"/>
    <property type="project" value="TreeGrafter"/>
</dbReference>
<evidence type="ECO:0000256" key="1">
    <source>
        <dbReference type="SAM" id="MobiDB-lite"/>
    </source>
</evidence>